<organism evidence="1 2">
    <name type="scientific">Aldrovandia affinis</name>
    <dbReference type="NCBI Taxonomy" id="143900"/>
    <lineage>
        <taxon>Eukaryota</taxon>
        <taxon>Metazoa</taxon>
        <taxon>Chordata</taxon>
        <taxon>Craniata</taxon>
        <taxon>Vertebrata</taxon>
        <taxon>Euteleostomi</taxon>
        <taxon>Actinopterygii</taxon>
        <taxon>Neopterygii</taxon>
        <taxon>Teleostei</taxon>
        <taxon>Notacanthiformes</taxon>
        <taxon>Halosauridae</taxon>
        <taxon>Aldrovandia</taxon>
    </lineage>
</organism>
<keyword evidence="2" id="KW-1185">Reference proteome</keyword>
<sequence length="69" mass="7093">MRFAVPNLKTALRTPVKRSGGETGTWAVSHPADTTALTLARLGKVAFEFARGCGADAHDSHAAGGLSSV</sequence>
<name>A0AAD7T553_9TELE</name>
<reference evidence="1" key="1">
    <citation type="journal article" date="2023" name="Science">
        <title>Genome structures resolve the early diversification of teleost fishes.</title>
        <authorList>
            <person name="Parey E."/>
            <person name="Louis A."/>
            <person name="Montfort J."/>
            <person name="Bouchez O."/>
            <person name="Roques C."/>
            <person name="Iampietro C."/>
            <person name="Lluch J."/>
            <person name="Castinel A."/>
            <person name="Donnadieu C."/>
            <person name="Desvignes T."/>
            <person name="Floi Bucao C."/>
            <person name="Jouanno E."/>
            <person name="Wen M."/>
            <person name="Mejri S."/>
            <person name="Dirks R."/>
            <person name="Jansen H."/>
            <person name="Henkel C."/>
            <person name="Chen W.J."/>
            <person name="Zahm M."/>
            <person name="Cabau C."/>
            <person name="Klopp C."/>
            <person name="Thompson A.W."/>
            <person name="Robinson-Rechavi M."/>
            <person name="Braasch I."/>
            <person name="Lecointre G."/>
            <person name="Bobe J."/>
            <person name="Postlethwait J.H."/>
            <person name="Berthelot C."/>
            <person name="Roest Crollius H."/>
            <person name="Guiguen Y."/>
        </authorList>
    </citation>
    <scope>NUCLEOTIDE SEQUENCE</scope>
    <source>
        <strain evidence="1">NC1722</strain>
    </source>
</reference>
<accession>A0AAD7T553</accession>
<comment type="caution">
    <text evidence="1">The sequence shown here is derived from an EMBL/GenBank/DDBJ whole genome shotgun (WGS) entry which is preliminary data.</text>
</comment>
<proteinExistence type="predicted"/>
<dbReference type="AlphaFoldDB" id="A0AAD7T553"/>
<evidence type="ECO:0000313" key="1">
    <source>
        <dbReference type="EMBL" id="KAJ8413932.1"/>
    </source>
</evidence>
<evidence type="ECO:0000313" key="2">
    <source>
        <dbReference type="Proteomes" id="UP001221898"/>
    </source>
</evidence>
<protein>
    <submittedName>
        <fullName evidence="1">Uncharacterized protein</fullName>
    </submittedName>
</protein>
<dbReference type="EMBL" id="JAINUG010000014">
    <property type="protein sequence ID" value="KAJ8413932.1"/>
    <property type="molecule type" value="Genomic_DNA"/>
</dbReference>
<gene>
    <name evidence="1" type="ORF">AAFF_G00065300</name>
</gene>
<dbReference type="Proteomes" id="UP001221898">
    <property type="component" value="Unassembled WGS sequence"/>
</dbReference>